<evidence type="ECO:0000256" key="6">
    <source>
        <dbReference type="ARBA" id="ARBA00023136"/>
    </source>
</evidence>
<dbReference type="RefSeq" id="WP_155317115.1">
    <property type="nucleotide sequence ID" value="NZ_AP021874.1"/>
</dbReference>
<feature type="transmembrane region" description="Helical" evidence="7">
    <location>
        <begin position="198"/>
        <end position="217"/>
    </location>
</feature>
<dbReference type="InterPro" id="IPR018383">
    <property type="entry name" value="UPF0324_pro"/>
</dbReference>
<feature type="transmembrane region" description="Helical" evidence="7">
    <location>
        <begin position="27"/>
        <end position="46"/>
    </location>
</feature>
<feature type="transmembrane region" description="Helical" evidence="7">
    <location>
        <begin position="523"/>
        <end position="542"/>
    </location>
</feature>
<dbReference type="Proteomes" id="UP000427906">
    <property type="component" value="Chromosome"/>
</dbReference>
<feature type="transmembrane region" description="Helical" evidence="7">
    <location>
        <begin position="303"/>
        <end position="328"/>
    </location>
</feature>
<feature type="transmembrane region" description="Helical" evidence="7">
    <location>
        <begin position="254"/>
        <end position="272"/>
    </location>
</feature>
<keyword evidence="5 7" id="KW-1133">Transmembrane helix</keyword>
<dbReference type="PANTHER" id="PTHR30106">
    <property type="entry name" value="INNER MEMBRANE PROTEIN YEIH-RELATED"/>
    <property type="match status" value="1"/>
</dbReference>
<evidence type="ECO:0000256" key="1">
    <source>
        <dbReference type="ARBA" id="ARBA00004651"/>
    </source>
</evidence>
<sequence>MAEKPDGQVVRDIGKWEWSELWKKEDWWAIWLGFFILLAGIVLYFPQSGAVKSKLMSAEANYSQAAQRTDQFKTIAWYQLYDAKKKVKAKDIAAGKWMSTFSKKTHSWTANPLDAFFMSKEKADAKKAKAVAKYDRAKASAAEALALATAAETAAEAAGFSDAALNGQAKAAIGAWRDAHLAASNAKKKTKAAPYNQIGWLIFLGASFAVFFGIGMKAMGKDFGKFVVGFIFVFLVAVLAYLASSQATMKHYGIGYAAWAIFFGMLISNTVGTPKWAMPAVQTEYYIKTGLVLLGAKILFEKIITIGTAGIFVAWVVTPTVWFVTYWFGQKIVKMPSKRLNATICSDMSVCGVSAAIATAAACKAKKEELTLSVGLSLVFTSIMMILMPAVIKSTFPVDKQLILGGAWMGGTIDATGAVAAAGAFLGEKALYVAATIKMIQNVLIGVIAFFVALYFTTRVEAAETGHKVGAIEIWYRFPKFVLGFIGASIIFSLVYTSFNSQMGGMGPAMIDQGVIKGMSDLFRGWFFCLSFVSIGLATNFRELKEHLVGGKPFILYVFGQSFNLMLTLVVAYIMFYVVFPELTATI</sequence>
<evidence type="ECO:0000256" key="4">
    <source>
        <dbReference type="ARBA" id="ARBA00022692"/>
    </source>
</evidence>
<evidence type="ECO:0000256" key="7">
    <source>
        <dbReference type="SAM" id="Phobius"/>
    </source>
</evidence>
<keyword evidence="6 7" id="KW-0472">Membrane</keyword>
<keyword evidence="4 7" id="KW-0812">Transmembrane</keyword>
<dbReference type="GO" id="GO:0005886">
    <property type="term" value="C:plasma membrane"/>
    <property type="evidence" value="ECO:0007669"/>
    <property type="project" value="UniProtKB-SubCell"/>
</dbReference>
<feature type="transmembrane region" description="Helical" evidence="7">
    <location>
        <begin position="439"/>
        <end position="457"/>
    </location>
</feature>
<evidence type="ECO:0000256" key="5">
    <source>
        <dbReference type="ARBA" id="ARBA00022989"/>
    </source>
</evidence>
<dbReference type="PANTHER" id="PTHR30106:SF1">
    <property type="entry name" value="UPF0324 MEMBRANE PROTEIN FN0533"/>
    <property type="match status" value="1"/>
</dbReference>
<accession>A0A5K7YHD2</accession>
<feature type="transmembrane region" description="Helical" evidence="7">
    <location>
        <begin position="478"/>
        <end position="499"/>
    </location>
</feature>
<evidence type="ECO:0000256" key="3">
    <source>
        <dbReference type="ARBA" id="ARBA00022475"/>
    </source>
</evidence>
<feature type="transmembrane region" description="Helical" evidence="7">
    <location>
        <begin position="554"/>
        <end position="580"/>
    </location>
</feature>
<keyword evidence="3" id="KW-1003">Cell membrane</keyword>
<organism evidence="8 9">
    <name type="scientific">Desulfosarcina alkanivorans</name>
    <dbReference type="NCBI Taxonomy" id="571177"/>
    <lineage>
        <taxon>Bacteria</taxon>
        <taxon>Pseudomonadati</taxon>
        <taxon>Thermodesulfobacteriota</taxon>
        <taxon>Desulfobacteria</taxon>
        <taxon>Desulfobacterales</taxon>
        <taxon>Desulfosarcinaceae</taxon>
        <taxon>Desulfosarcina</taxon>
    </lineage>
</organism>
<dbReference type="KEGG" id="dalk:DSCA_29620"/>
<dbReference type="Pfam" id="PF03601">
    <property type="entry name" value="Cons_hypoth698"/>
    <property type="match status" value="1"/>
</dbReference>
<feature type="transmembrane region" description="Helical" evidence="7">
    <location>
        <begin position="374"/>
        <end position="392"/>
    </location>
</feature>
<protein>
    <submittedName>
        <fullName evidence="8">UPF0324 membrane protein</fullName>
    </submittedName>
</protein>
<gene>
    <name evidence="8" type="ORF">DSCA_29620</name>
</gene>
<proteinExistence type="inferred from homology"/>
<evidence type="ECO:0000313" key="8">
    <source>
        <dbReference type="EMBL" id="BBO69032.1"/>
    </source>
</evidence>
<dbReference type="AlphaFoldDB" id="A0A5K7YHD2"/>
<comment type="subcellular location">
    <subcellularLocation>
        <location evidence="1">Cell membrane</location>
        <topology evidence="1">Multi-pass membrane protein</topology>
    </subcellularLocation>
</comment>
<comment type="similarity">
    <text evidence="2">Belongs to the UPF0324 family.</text>
</comment>
<feature type="transmembrane region" description="Helical" evidence="7">
    <location>
        <begin position="223"/>
        <end position="242"/>
    </location>
</feature>
<dbReference type="EMBL" id="AP021874">
    <property type="protein sequence ID" value="BBO69032.1"/>
    <property type="molecule type" value="Genomic_DNA"/>
</dbReference>
<evidence type="ECO:0000256" key="2">
    <source>
        <dbReference type="ARBA" id="ARBA00007977"/>
    </source>
</evidence>
<evidence type="ECO:0000313" key="9">
    <source>
        <dbReference type="Proteomes" id="UP000427906"/>
    </source>
</evidence>
<dbReference type="OrthoDB" id="9766798at2"/>
<keyword evidence="9" id="KW-1185">Reference proteome</keyword>
<reference evidence="8 9" key="1">
    <citation type="submission" date="2019-11" db="EMBL/GenBank/DDBJ databases">
        <title>Comparative genomics of hydrocarbon-degrading Desulfosarcina strains.</title>
        <authorList>
            <person name="Watanabe M."/>
            <person name="Kojima H."/>
            <person name="Fukui M."/>
        </authorList>
    </citation>
    <scope>NUCLEOTIDE SEQUENCE [LARGE SCALE GENOMIC DNA]</scope>
    <source>
        <strain evidence="8 9">PL12</strain>
    </source>
</reference>
<name>A0A5K7YHD2_9BACT</name>